<feature type="compositionally biased region" description="Basic and acidic residues" evidence="1">
    <location>
        <begin position="80"/>
        <end position="101"/>
    </location>
</feature>
<organism evidence="3 4">
    <name type="scientific">Piptocephalis cylindrospora</name>
    <dbReference type="NCBI Taxonomy" id="1907219"/>
    <lineage>
        <taxon>Eukaryota</taxon>
        <taxon>Fungi</taxon>
        <taxon>Fungi incertae sedis</taxon>
        <taxon>Zoopagomycota</taxon>
        <taxon>Zoopagomycotina</taxon>
        <taxon>Zoopagomycetes</taxon>
        <taxon>Zoopagales</taxon>
        <taxon>Piptocephalidaceae</taxon>
        <taxon>Piptocephalis</taxon>
    </lineage>
</organism>
<feature type="compositionally biased region" description="Acidic residues" evidence="1">
    <location>
        <begin position="430"/>
        <end position="451"/>
    </location>
</feature>
<feature type="region of interest" description="Disordered" evidence="1">
    <location>
        <begin position="310"/>
        <end position="333"/>
    </location>
</feature>
<dbReference type="OrthoDB" id="10600276at2759"/>
<accession>A0A4P9Y3M6</accession>
<dbReference type="AlphaFoldDB" id="A0A4P9Y3M6"/>
<feature type="compositionally biased region" description="Basic and acidic residues" evidence="1">
    <location>
        <begin position="163"/>
        <end position="182"/>
    </location>
</feature>
<dbReference type="InterPro" id="IPR046757">
    <property type="entry name" value="YL1_N"/>
</dbReference>
<reference evidence="4" key="1">
    <citation type="journal article" date="2018" name="Nat. Microbiol.">
        <title>Leveraging single-cell genomics to expand the fungal tree of life.</title>
        <authorList>
            <person name="Ahrendt S.R."/>
            <person name="Quandt C.A."/>
            <person name="Ciobanu D."/>
            <person name="Clum A."/>
            <person name="Salamov A."/>
            <person name="Andreopoulos B."/>
            <person name="Cheng J.F."/>
            <person name="Woyke T."/>
            <person name="Pelin A."/>
            <person name="Henrissat B."/>
            <person name="Reynolds N.K."/>
            <person name="Benny G.L."/>
            <person name="Smith M.E."/>
            <person name="James T.Y."/>
            <person name="Grigoriev I.V."/>
        </authorList>
    </citation>
    <scope>NUCLEOTIDE SEQUENCE [LARGE SCALE GENOMIC DNA]</scope>
</reference>
<feature type="compositionally biased region" description="Basic and acidic residues" evidence="1">
    <location>
        <begin position="123"/>
        <end position="144"/>
    </location>
</feature>
<sequence length="451" mass="52414">MSETTRPRSRRSTAGNKMQALLAQEHERLQAQEGGKIEEEEDDVDYVMTAEVKDVFDWDFDLPEEEPQEEGEEAGGVSKAAERDAREEEAKERRRKEEQRRRILLRHSGDMAMHLGTKSTQHYLEKVKKEEGEGIGHGKEKSSEKITSSPVPMLSRRTSSRAHVREMRMEVDERLEQDRLRQEAMAQKKKRKEEGGGEENGKPKGGMSQAERFLEAKRMERLNEERLKQWEAWDEERRVKGKGKRKRGIQGPYWQFRSFLEARESGRVEMEEGEVVEVVRVPEVQVEDKISLYVIHCMRGAQLPYGLIQSKNPRGQEESKESTFPYRDPVTGDQYRDADELKRLRSRVSQGCQGEGAKGKMEGKRQDVMKELSIRKLRDLEGTFLDQAPSLEETSRQAESVVKEMMRKSEERRVGMERRRMLEKGRMDDSDGAEDEEEDDEVMMIQEDEDA</sequence>
<evidence type="ECO:0000313" key="3">
    <source>
        <dbReference type="EMBL" id="RKP13527.1"/>
    </source>
</evidence>
<dbReference type="GO" id="GO:0005634">
    <property type="term" value="C:nucleus"/>
    <property type="evidence" value="ECO:0007669"/>
    <property type="project" value="TreeGrafter"/>
</dbReference>
<evidence type="ECO:0000256" key="1">
    <source>
        <dbReference type="SAM" id="MobiDB-lite"/>
    </source>
</evidence>
<feature type="region of interest" description="Disordered" evidence="1">
    <location>
        <begin position="58"/>
        <end position="211"/>
    </location>
</feature>
<dbReference type="Pfam" id="PF05764">
    <property type="entry name" value="YL1"/>
    <property type="match status" value="1"/>
</dbReference>
<dbReference type="EMBL" id="KZ987999">
    <property type="protein sequence ID" value="RKP13527.1"/>
    <property type="molecule type" value="Genomic_DNA"/>
</dbReference>
<feature type="compositionally biased region" description="Basic and acidic residues" evidence="1">
    <location>
        <begin position="192"/>
        <end position="202"/>
    </location>
</feature>
<proteinExistence type="predicted"/>
<feature type="compositionally biased region" description="Acidic residues" evidence="1">
    <location>
        <begin position="58"/>
        <end position="73"/>
    </location>
</feature>
<protein>
    <submittedName>
        <fullName evidence="3">YL1 nuclear protein-domain-containing protein</fullName>
    </submittedName>
</protein>
<feature type="compositionally biased region" description="Basic and acidic residues" evidence="1">
    <location>
        <begin position="393"/>
        <end position="429"/>
    </location>
</feature>
<evidence type="ECO:0000259" key="2">
    <source>
        <dbReference type="Pfam" id="PF05764"/>
    </source>
</evidence>
<gene>
    <name evidence="3" type="ORF">BJ684DRAFT_16080</name>
</gene>
<feature type="domain" description="Vps72/YL1 N-terminal" evidence="2">
    <location>
        <begin position="8"/>
        <end position="258"/>
    </location>
</feature>
<dbReference type="Proteomes" id="UP000267251">
    <property type="component" value="Unassembled WGS sequence"/>
</dbReference>
<keyword evidence="4" id="KW-1185">Reference proteome</keyword>
<dbReference type="PANTHER" id="PTHR13275:SF4">
    <property type="entry name" value="VACUOLAR PROTEIN SORTING-ASSOCIATED PROTEIN 72 HOMOLOG"/>
    <property type="match status" value="1"/>
</dbReference>
<evidence type="ECO:0000313" key="4">
    <source>
        <dbReference type="Proteomes" id="UP000267251"/>
    </source>
</evidence>
<dbReference type="PANTHER" id="PTHR13275">
    <property type="entry name" value="YL-1 PROTEIN TRANSCRIPTION FACTOR-LIKE 1"/>
    <property type="match status" value="1"/>
</dbReference>
<feature type="compositionally biased region" description="Basic and acidic residues" evidence="1">
    <location>
        <begin position="357"/>
        <end position="366"/>
    </location>
</feature>
<name>A0A4P9Y3M6_9FUNG</name>
<feature type="region of interest" description="Disordered" evidence="1">
    <location>
        <begin position="387"/>
        <end position="451"/>
    </location>
</feature>
<feature type="region of interest" description="Disordered" evidence="1">
    <location>
        <begin position="346"/>
        <end position="366"/>
    </location>
</feature>